<dbReference type="PROSITE" id="PS50110">
    <property type="entry name" value="RESPONSE_REGULATORY"/>
    <property type="match status" value="1"/>
</dbReference>
<feature type="domain" description="Response regulatory" evidence="2">
    <location>
        <begin position="1"/>
        <end position="39"/>
    </location>
</feature>
<sequence>MTANAVQGDRERCAAAGMKDFVATPIESEQLWQALVRSMRPRQGLPVPAIPTAAAVPSLAAGTILRGLAGNLGASPLQAWPPSWRRP</sequence>
<dbReference type="SUPFAM" id="SSF52172">
    <property type="entry name" value="CheY-like"/>
    <property type="match status" value="1"/>
</dbReference>
<evidence type="ECO:0000256" key="1">
    <source>
        <dbReference type="PROSITE-ProRule" id="PRU00169"/>
    </source>
</evidence>
<gene>
    <name evidence="3" type="ORF">DES41_115139</name>
</gene>
<comment type="caution">
    <text evidence="3">The sequence shown here is derived from an EMBL/GenBank/DDBJ whole genome shotgun (WGS) entry which is preliminary data.</text>
</comment>
<evidence type="ECO:0000313" key="3">
    <source>
        <dbReference type="EMBL" id="RCW64515.1"/>
    </source>
</evidence>
<name>A0A368X9J1_9BURK</name>
<dbReference type="GO" id="GO:0000160">
    <property type="term" value="P:phosphorelay signal transduction system"/>
    <property type="evidence" value="ECO:0007669"/>
    <property type="project" value="InterPro"/>
</dbReference>
<comment type="caution">
    <text evidence="1">Lacks conserved residue(s) required for the propagation of feature annotation.</text>
</comment>
<evidence type="ECO:0000259" key="2">
    <source>
        <dbReference type="PROSITE" id="PS50110"/>
    </source>
</evidence>
<dbReference type="Gene3D" id="3.40.50.2300">
    <property type="match status" value="1"/>
</dbReference>
<evidence type="ECO:0000313" key="4">
    <source>
        <dbReference type="Proteomes" id="UP000252884"/>
    </source>
</evidence>
<protein>
    <recommendedName>
        <fullName evidence="2">Response regulatory domain-containing protein</fullName>
    </recommendedName>
</protein>
<organism evidence="3 4">
    <name type="scientific">Pseudorhodoferax soli</name>
    <dbReference type="NCBI Taxonomy" id="545864"/>
    <lineage>
        <taxon>Bacteria</taxon>
        <taxon>Pseudomonadati</taxon>
        <taxon>Pseudomonadota</taxon>
        <taxon>Betaproteobacteria</taxon>
        <taxon>Burkholderiales</taxon>
        <taxon>Comamonadaceae</taxon>
    </lineage>
</organism>
<dbReference type="InterPro" id="IPR001789">
    <property type="entry name" value="Sig_transdc_resp-reg_receiver"/>
</dbReference>
<dbReference type="RefSeq" id="WP_114472370.1">
    <property type="nucleotide sequence ID" value="NZ_QPJK01000015.1"/>
</dbReference>
<accession>A0A368X9J1</accession>
<dbReference type="InterPro" id="IPR011006">
    <property type="entry name" value="CheY-like_superfamily"/>
</dbReference>
<dbReference type="OrthoDB" id="9801602at2"/>
<dbReference type="AlphaFoldDB" id="A0A368X9J1"/>
<reference evidence="3 4" key="1">
    <citation type="submission" date="2018-07" db="EMBL/GenBank/DDBJ databases">
        <title>Genomic Encyclopedia of Type Strains, Phase IV (KMG-IV): sequencing the most valuable type-strain genomes for metagenomic binning, comparative biology and taxonomic classification.</title>
        <authorList>
            <person name="Goeker M."/>
        </authorList>
    </citation>
    <scope>NUCLEOTIDE SEQUENCE [LARGE SCALE GENOMIC DNA]</scope>
    <source>
        <strain evidence="3 4">DSM 21634</strain>
    </source>
</reference>
<proteinExistence type="predicted"/>
<dbReference type="Proteomes" id="UP000252884">
    <property type="component" value="Unassembled WGS sequence"/>
</dbReference>
<dbReference type="EMBL" id="QPJK01000015">
    <property type="protein sequence ID" value="RCW64515.1"/>
    <property type="molecule type" value="Genomic_DNA"/>
</dbReference>
<keyword evidence="4" id="KW-1185">Reference proteome</keyword>